<evidence type="ECO:0008006" key="7">
    <source>
        <dbReference type="Google" id="ProtNLM"/>
    </source>
</evidence>
<dbReference type="InterPro" id="IPR006603">
    <property type="entry name" value="PQ-loop_rpt"/>
</dbReference>
<keyword evidence="4 5" id="KW-0472">Membrane</keyword>
<organism evidence="6">
    <name type="scientific">hydrothermal vent metagenome</name>
    <dbReference type="NCBI Taxonomy" id="652676"/>
    <lineage>
        <taxon>unclassified sequences</taxon>
        <taxon>metagenomes</taxon>
        <taxon>ecological metagenomes</taxon>
    </lineage>
</organism>
<proteinExistence type="predicted"/>
<feature type="transmembrane region" description="Helical" evidence="5">
    <location>
        <begin position="80"/>
        <end position="99"/>
    </location>
</feature>
<dbReference type="Gene3D" id="1.20.1280.290">
    <property type="match status" value="1"/>
</dbReference>
<dbReference type="Pfam" id="PF04193">
    <property type="entry name" value="PQ-loop"/>
    <property type="match status" value="1"/>
</dbReference>
<evidence type="ECO:0000313" key="6">
    <source>
        <dbReference type="EMBL" id="VAW57850.1"/>
    </source>
</evidence>
<keyword evidence="2 5" id="KW-0812">Transmembrane</keyword>
<evidence type="ECO:0000256" key="4">
    <source>
        <dbReference type="ARBA" id="ARBA00023136"/>
    </source>
</evidence>
<gene>
    <name evidence="6" type="ORF">MNBD_GAMMA11-2773</name>
</gene>
<keyword evidence="3 5" id="KW-1133">Transmembrane helix</keyword>
<evidence type="ECO:0000256" key="3">
    <source>
        <dbReference type="ARBA" id="ARBA00022989"/>
    </source>
</evidence>
<evidence type="ECO:0000256" key="5">
    <source>
        <dbReference type="SAM" id="Phobius"/>
    </source>
</evidence>
<protein>
    <recommendedName>
        <fullName evidence="7">PQ loop repeat</fullName>
    </recommendedName>
</protein>
<comment type="subcellular location">
    <subcellularLocation>
        <location evidence="1">Membrane</location>
        <topology evidence="1">Multi-pass membrane protein</topology>
    </subcellularLocation>
</comment>
<feature type="transmembrane region" description="Helical" evidence="5">
    <location>
        <begin position="56"/>
        <end position="74"/>
    </location>
</feature>
<dbReference type="AlphaFoldDB" id="A0A3B0WZK0"/>
<name>A0A3B0WZK0_9ZZZZ</name>
<evidence type="ECO:0000256" key="1">
    <source>
        <dbReference type="ARBA" id="ARBA00004141"/>
    </source>
</evidence>
<reference evidence="6" key="1">
    <citation type="submission" date="2018-06" db="EMBL/GenBank/DDBJ databases">
        <authorList>
            <person name="Zhirakovskaya E."/>
        </authorList>
    </citation>
    <scope>NUCLEOTIDE SEQUENCE</scope>
</reference>
<dbReference type="GO" id="GO:0016020">
    <property type="term" value="C:membrane"/>
    <property type="evidence" value="ECO:0007669"/>
    <property type="project" value="UniProtKB-SubCell"/>
</dbReference>
<dbReference type="EMBL" id="UOFG01000002">
    <property type="protein sequence ID" value="VAW57850.1"/>
    <property type="molecule type" value="Genomic_DNA"/>
</dbReference>
<sequence length="106" mass="11971">MLFFKISSTIATVLINYQITMLTEQIFAWVASVLTTLIFIPQLYKAFTTCQTRDISMLMMILAVMGNVAWLVHASLTGNTPLVVCASLIIIMSFILIIFKYNNEKI</sequence>
<accession>A0A3B0WZK0</accession>
<evidence type="ECO:0000256" key="2">
    <source>
        <dbReference type="ARBA" id="ARBA00022692"/>
    </source>
</evidence>
<feature type="transmembrane region" description="Helical" evidence="5">
    <location>
        <begin position="26"/>
        <end position="44"/>
    </location>
</feature>